<evidence type="ECO:0000256" key="1">
    <source>
        <dbReference type="SAM" id="MobiDB-lite"/>
    </source>
</evidence>
<evidence type="ECO:0000313" key="2">
    <source>
        <dbReference type="EMBL" id="QHT17188.1"/>
    </source>
</evidence>
<feature type="compositionally biased region" description="Polar residues" evidence="1">
    <location>
        <begin position="1"/>
        <end position="14"/>
    </location>
</feature>
<name>A0A6C0DJS6_9ZZZZ</name>
<dbReference type="AlphaFoldDB" id="A0A6C0DJS6"/>
<reference evidence="2" key="1">
    <citation type="journal article" date="2020" name="Nature">
        <title>Giant virus diversity and host interactions through global metagenomics.</title>
        <authorList>
            <person name="Schulz F."/>
            <person name="Roux S."/>
            <person name="Paez-Espino D."/>
            <person name="Jungbluth S."/>
            <person name="Walsh D.A."/>
            <person name="Denef V.J."/>
            <person name="McMahon K.D."/>
            <person name="Konstantinidis K.T."/>
            <person name="Eloe-Fadrosh E.A."/>
            <person name="Kyrpides N.C."/>
            <person name="Woyke T."/>
        </authorList>
    </citation>
    <scope>NUCLEOTIDE SEQUENCE</scope>
    <source>
        <strain evidence="2">GVMAG-M-3300023174-24</strain>
    </source>
</reference>
<dbReference type="EMBL" id="MN739632">
    <property type="protein sequence ID" value="QHT17188.1"/>
    <property type="molecule type" value="Genomic_DNA"/>
</dbReference>
<organism evidence="2">
    <name type="scientific">viral metagenome</name>
    <dbReference type="NCBI Taxonomy" id="1070528"/>
    <lineage>
        <taxon>unclassified sequences</taxon>
        <taxon>metagenomes</taxon>
        <taxon>organismal metagenomes</taxon>
    </lineage>
</organism>
<sequence length="112" mass="12721">MPRCPNGTTRNKSTGKCEPKNKSMSKKSPSPKPKNKTSKVTHKCSKGVKMPEFRIENIIKYEKRINDAVGISHNAEFYKRMETVLKNLCFPKNTNWERTGTYTTATIVAIKA</sequence>
<feature type="compositionally biased region" description="Basic residues" evidence="1">
    <location>
        <begin position="33"/>
        <end position="44"/>
    </location>
</feature>
<protein>
    <submittedName>
        <fullName evidence="2">Uncharacterized protein</fullName>
    </submittedName>
</protein>
<feature type="region of interest" description="Disordered" evidence="1">
    <location>
        <begin position="1"/>
        <end position="44"/>
    </location>
</feature>
<proteinExistence type="predicted"/>
<accession>A0A6C0DJS6</accession>